<dbReference type="PATRIC" id="fig|1382798.3.peg.679"/>
<dbReference type="EMBL" id="JTDV01000010">
    <property type="protein sequence ID" value="KJD32059.1"/>
    <property type="molecule type" value="Genomic_DNA"/>
</dbReference>
<accession>A0A0D7VZ44</accession>
<proteinExistence type="predicted"/>
<organism evidence="2 4">
    <name type="scientific">Neotamlana nanhaiensis</name>
    <dbReference type="NCBI Taxonomy" id="1382798"/>
    <lineage>
        <taxon>Bacteria</taxon>
        <taxon>Pseudomonadati</taxon>
        <taxon>Bacteroidota</taxon>
        <taxon>Flavobacteriia</taxon>
        <taxon>Flavobacteriales</taxon>
        <taxon>Flavobacteriaceae</taxon>
        <taxon>Neotamlana</taxon>
    </lineage>
</organism>
<evidence type="ECO:0000256" key="1">
    <source>
        <dbReference type="SAM" id="Phobius"/>
    </source>
</evidence>
<keyword evidence="1" id="KW-0812">Transmembrane</keyword>
<gene>
    <name evidence="2" type="ORF">PK35_10620</name>
    <name evidence="3" type="ORF">PK35_11505</name>
</gene>
<name>A0A0D7VZ44_9FLAO</name>
<comment type="caution">
    <text evidence="2">The sequence shown here is derived from an EMBL/GenBank/DDBJ whole genome shotgun (WGS) entry which is preliminary data.</text>
</comment>
<keyword evidence="1" id="KW-1133">Transmembrane helix</keyword>
<protein>
    <submittedName>
        <fullName evidence="2">Uncharacterized protein</fullName>
    </submittedName>
</protein>
<sequence length="194" mass="23222">MLVAFYPSYFKYFPAFKNNMYKYTHVHTIISVVWVLILICQPFLIVNKKYKWHKILGKSTYIIFPLWIVSFFPMMYNLFQRKMYYNLVFPIGDLIILIILYALAIKYRKVPSKHMRYMIATSLVLIDPIIGRIAFNNLPFGSLAMPIAYALMNGILLLLIWMDYKNKKDYSPYIHALICFILYHISYFLVYYII</sequence>
<feature type="transmembrane region" description="Helical" evidence="1">
    <location>
        <begin position="84"/>
        <end position="105"/>
    </location>
</feature>
<keyword evidence="4" id="KW-1185">Reference proteome</keyword>
<feature type="transmembrane region" description="Helical" evidence="1">
    <location>
        <begin position="59"/>
        <end position="78"/>
    </location>
</feature>
<reference evidence="2 4" key="1">
    <citation type="journal article" date="2015" name="Antonie Van Leeuwenhoek">
        <title>Tamlana nanhaiensis sp. nov., isolated from surface seawater collected from the South China Sea.</title>
        <authorList>
            <person name="Liu X."/>
            <person name="Lai Q."/>
            <person name="Du Y."/>
            <person name="Li G."/>
            <person name="Sun F."/>
            <person name="Shao Z."/>
        </authorList>
    </citation>
    <scope>NUCLEOTIDE SEQUENCE [LARGE SCALE GENOMIC DNA]</scope>
    <source>
        <strain evidence="2 4">FHC16</strain>
    </source>
</reference>
<evidence type="ECO:0000313" key="3">
    <source>
        <dbReference type="EMBL" id="KJD32221.1"/>
    </source>
</evidence>
<dbReference type="AlphaFoldDB" id="A0A0D7VZ44"/>
<keyword evidence="1" id="KW-0472">Membrane</keyword>
<evidence type="ECO:0000313" key="2">
    <source>
        <dbReference type="EMBL" id="KJD32059.1"/>
    </source>
</evidence>
<dbReference type="EMBL" id="JTDV01000010">
    <property type="protein sequence ID" value="KJD32221.1"/>
    <property type="molecule type" value="Genomic_DNA"/>
</dbReference>
<dbReference type="Proteomes" id="UP000032361">
    <property type="component" value="Unassembled WGS sequence"/>
</dbReference>
<feature type="transmembrane region" description="Helical" evidence="1">
    <location>
        <begin position="141"/>
        <end position="161"/>
    </location>
</feature>
<feature type="transmembrane region" description="Helical" evidence="1">
    <location>
        <begin position="173"/>
        <end position="193"/>
    </location>
</feature>
<evidence type="ECO:0000313" key="4">
    <source>
        <dbReference type="Proteomes" id="UP000032361"/>
    </source>
</evidence>
<dbReference type="STRING" id="1382798.PK35_10620"/>
<feature type="transmembrane region" description="Helical" evidence="1">
    <location>
        <begin position="26"/>
        <end position="47"/>
    </location>
</feature>